<proteinExistence type="predicted"/>
<evidence type="ECO:0000313" key="1">
    <source>
        <dbReference type="EMBL" id="KAF2397910.1"/>
    </source>
</evidence>
<accession>A0A6G1HPG8</accession>
<sequence length="104" mass="11605">MLSTGTFLFAPFPHPPLPHTRTTVSSSNSTLPSLLHQHLTFCPSFDHYITALSNAPLSSLAVERVVINLRGTLFIYIWSETCSQTRSAGAIERLTHFLWLEHGL</sequence>
<gene>
    <name evidence="1" type="ORF">EJ06DRAFT_532897</name>
</gene>
<keyword evidence="2" id="KW-1185">Reference proteome</keyword>
<organism evidence="1 2">
    <name type="scientific">Trichodelitschia bisporula</name>
    <dbReference type="NCBI Taxonomy" id="703511"/>
    <lineage>
        <taxon>Eukaryota</taxon>
        <taxon>Fungi</taxon>
        <taxon>Dikarya</taxon>
        <taxon>Ascomycota</taxon>
        <taxon>Pezizomycotina</taxon>
        <taxon>Dothideomycetes</taxon>
        <taxon>Dothideomycetes incertae sedis</taxon>
        <taxon>Phaeotrichales</taxon>
        <taxon>Phaeotrichaceae</taxon>
        <taxon>Trichodelitschia</taxon>
    </lineage>
</organism>
<reference evidence="1" key="1">
    <citation type="journal article" date="2020" name="Stud. Mycol.">
        <title>101 Dothideomycetes genomes: a test case for predicting lifestyles and emergence of pathogens.</title>
        <authorList>
            <person name="Haridas S."/>
            <person name="Albert R."/>
            <person name="Binder M."/>
            <person name="Bloem J."/>
            <person name="Labutti K."/>
            <person name="Salamov A."/>
            <person name="Andreopoulos B."/>
            <person name="Baker S."/>
            <person name="Barry K."/>
            <person name="Bills G."/>
            <person name="Bluhm B."/>
            <person name="Cannon C."/>
            <person name="Castanera R."/>
            <person name="Culley D."/>
            <person name="Daum C."/>
            <person name="Ezra D."/>
            <person name="Gonzalez J."/>
            <person name="Henrissat B."/>
            <person name="Kuo A."/>
            <person name="Liang C."/>
            <person name="Lipzen A."/>
            <person name="Lutzoni F."/>
            <person name="Magnuson J."/>
            <person name="Mondo S."/>
            <person name="Nolan M."/>
            <person name="Ohm R."/>
            <person name="Pangilinan J."/>
            <person name="Park H.-J."/>
            <person name="Ramirez L."/>
            <person name="Alfaro M."/>
            <person name="Sun H."/>
            <person name="Tritt A."/>
            <person name="Yoshinaga Y."/>
            <person name="Zwiers L.-H."/>
            <person name="Turgeon B."/>
            <person name="Goodwin S."/>
            <person name="Spatafora J."/>
            <person name="Crous P."/>
            <person name="Grigoriev I."/>
        </authorList>
    </citation>
    <scope>NUCLEOTIDE SEQUENCE</scope>
    <source>
        <strain evidence="1">CBS 262.69</strain>
    </source>
</reference>
<protein>
    <submittedName>
        <fullName evidence="1">Uncharacterized protein</fullName>
    </submittedName>
</protein>
<name>A0A6G1HPG8_9PEZI</name>
<dbReference type="Proteomes" id="UP000799640">
    <property type="component" value="Unassembled WGS sequence"/>
</dbReference>
<evidence type="ECO:0000313" key="2">
    <source>
        <dbReference type="Proteomes" id="UP000799640"/>
    </source>
</evidence>
<dbReference type="EMBL" id="ML996702">
    <property type="protein sequence ID" value="KAF2397910.1"/>
    <property type="molecule type" value="Genomic_DNA"/>
</dbReference>
<dbReference type="AlphaFoldDB" id="A0A6G1HPG8"/>